<protein>
    <submittedName>
        <fullName evidence="5">Methylcrotonoyl-CoA carboxylase</fullName>
    </submittedName>
</protein>
<organism evidence="5 6">
    <name type="scientific">Nocardia yunnanensis</name>
    <dbReference type="NCBI Taxonomy" id="2382165"/>
    <lineage>
        <taxon>Bacteria</taxon>
        <taxon>Bacillati</taxon>
        <taxon>Actinomycetota</taxon>
        <taxon>Actinomycetes</taxon>
        <taxon>Mycobacteriales</taxon>
        <taxon>Nocardiaceae</taxon>
        <taxon>Nocardia</taxon>
    </lineage>
</organism>
<dbReference type="AlphaFoldDB" id="A0A386Z8Y7"/>
<dbReference type="Pfam" id="PF01039">
    <property type="entry name" value="Carboxyl_trans"/>
    <property type="match status" value="1"/>
</dbReference>
<comment type="similarity">
    <text evidence="1">Belongs to the AccD/PCCB family.</text>
</comment>
<dbReference type="FunFam" id="3.90.226.10:FF:000007">
    <property type="entry name" value="Methylcrotonoyl-CoA carboxylase subunit beta"/>
    <property type="match status" value="1"/>
</dbReference>
<dbReference type="EMBL" id="CP032568">
    <property type="protein sequence ID" value="AYF73667.1"/>
    <property type="molecule type" value="Genomic_DNA"/>
</dbReference>
<dbReference type="PANTHER" id="PTHR22855">
    <property type="entry name" value="ACETYL, PROPIONYL, PYRUVATE, AND GLUTACONYL CARBOXYLASE-RELATED"/>
    <property type="match status" value="1"/>
</dbReference>
<dbReference type="Gene3D" id="3.90.226.10">
    <property type="entry name" value="2-enoyl-CoA Hydratase, Chain A, domain 1"/>
    <property type="match status" value="2"/>
</dbReference>
<dbReference type="KEGG" id="nyu:D7D52_07125"/>
<dbReference type="SUPFAM" id="SSF52096">
    <property type="entry name" value="ClpP/crotonase"/>
    <property type="match status" value="2"/>
</dbReference>
<dbReference type="OrthoDB" id="9803706at2"/>
<evidence type="ECO:0000313" key="5">
    <source>
        <dbReference type="EMBL" id="AYF73667.1"/>
    </source>
</evidence>
<gene>
    <name evidence="5" type="ORF">D7D52_07125</name>
</gene>
<evidence type="ECO:0000256" key="1">
    <source>
        <dbReference type="ARBA" id="ARBA00006102"/>
    </source>
</evidence>
<proteinExistence type="inferred from homology"/>
<dbReference type="Proteomes" id="UP000267164">
    <property type="component" value="Chromosome"/>
</dbReference>
<reference evidence="5 6" key="1">
    <citation type="submission" date="2018-09" db="EMBL/GenBank/DDBJ databases">
        <title>Nocardia yunnanensis sp. nov., an actinomycete isolated from a soil sample.</title>
        <authorList>
            <person name="Zhang J."/>
        </authorList>
    </citation>
    <scope>NUCLEOTIDE SEQUENCE [LARGE SCALE GENOMIC DNA]</scope>
    <source>
        <strain evidence="5 6">CFHS0054</strain>
    </source>
</reference>
<dbReference type="PROSITE" id="PS50989">
    <property type="entry name" value="COA_CT_CTER"/>
    <property type="match status" value="1"/>
</dbReference>
<dbReference type="GO" id="GO:0006552">
    <property type="term" value="P:L-leucine catabolic process"/>
    <property type="evidence" value="ECO:0007669"/>
    <property type="project" value="TreeGrafter"/>
</dbReference>
<dbReference type="InterPro" id="IPR045190">
    <property type="entry name" value="MCCB/AccD1-like"/>
</dbReference>
<comment type="pathway">
    <text evidence="2">Amino-acid degradation; L-leucine degradation.</text>
</comment>
<dbReference type="InterPro" id="IPR029045">
    <property type="entry name" value="ClpP/crotonase-like_dom_sf"/>
</dbReference>
<evidence type="ECO:0000259" key="3">
    <source>
        <dbReference type="PROSITE" id="PS50980"/>
    </source>
</evidence>
<accession>A0A386Z8Y7</accession>
<dbReference type="FunFam" id="3.90.226.10:FF:000004">
    <property type="entry name" value="Methylcrotonoyl-CoA carboxylase beta chain"/>
    <property type="match status" value="1"/>
</dbReference>
<name>A0A386Z8Y7_9NOCA</name>
<dbReference type="GO" id="GO:0004485">
    <property type="term" value="F:methylcrotonoyl-CoA carboxylase activity"/>
    <property type="evidence" value="ECO:0007669"/>
    <property type="project" value="TreeGrafter"/>
</dbReference>
<sequence>MTLAAGTRTENRDAHLALVGELRERLAGAALGGPEKSRERHLARGKLLPRQRVDQLLDTGSPFLELSPLAANGMYDDECPGAGVIGGIGRVSGRECVIIANDATVKGGTYYPMTVKKHLRAQEVALQNNLPCVYLVDSGGAYLPRQDEVFPDREHFGRIFYNQATMSAKGIAQISAVLGSCTAGGAYVPAMSDETVIVRNQGTIFLGGPPLVKAATGEVVTAEELGGGDLHSRTSGVTDHLAESDQDALRIVRNIIATLGPKTPTPWDVAPTVDPIAPQDELYDVVPVDLRTPYDVREVITRLVDGGEFQEFKAEYGKTLVTGFARIHGHPVGIVANNGVLFAESAMKGAHFIELCDKRQIPLLFLQNITGFMVGRDYEAGGIAKHGAKMVTAVACARVPKLTVVIGGSYGAGNYSMCGRAYSPRFLWMWPNARISVMGGEQAASVLATVRGEAQGGGAQSEQDLEAFKAPIRAQYEAQGNPYYSTARLWDDGVIDPADTRTIVGLALSVCAQAPLEPVSYGVFRM</sequence>
<feature type="domain" description="CoA carboxyltransferase N-terminal" evidence="3">
    <location>
        <begin position="15"/>
        <end position="271"/>
    </location>
</feature>
<dbReference type="PROSITE" id="PS50980">
    <property type="entry name" value="COA_CT_NTER"/>
    <property type="match status" value="1"/>
</dbReference>
<feature type="domain" description="CoA carboxyltransferase C-terminal" evidence="4">
    <location>
        <begin position="277"/>
        <end position="518"/>
    </location>
</feature>
<dbReference type="GO" id="GO:1905202">
    <property type="term" value="C:methylcrotonoyl-CoA carboxylase complex"/>
    <property type="evidence" value="ECO:0007669"/>
    <property type="project" value="TreeGrafter"/>
</dbReference>
<evidence type="ECO:0000256" key="2">
    <source>
        <dbReference type="ARBA" id="ARBA00046317"/>
    </source>
</evidence>
<evidence type="ECO:0000259" key="4">
    <source>
        <dbReference type="PROSITE" id="PS50989"/>
    </source>
</evidence>
<dbReference type="InterPro" id="IPR011762">
    <property type="entry name" value="COA_CT_N"/>
</dbReference>
<dbReference type="PANTHER" id="PTHR22855:SF13">
    <property type="entry name" value="METHYLCROTONOYL-COA CARBOXYLASE BETA CHAIN, MITOCHONDRIAL"/>
    <property type="match status" value="1"/>
</dbReference>
<dbReference type="InterPro" id="IPR011763">
    <property type="entry name" value="COA_CT_C"/>
</dbReference>
<evidence type="ECO:0000313" key="6">
    <source>
        <dbReference type="Proteomes" id="UP000267164"/>
    </source>
</evidence>
<keyword evidence="6" id="KW-1185">Reference proteome</keyword>
<dbReference type="InterPro" id="IPR034733">
    <property type="entry name" value="AcCoA_carboxyl_beta"/>
</dbReference>
<dbReference type="RefSeq" id="WP_120735594.1">
    <property type="nucleotide sequence ID" value="NZ_CP032568.1"/>
</dbReference>